<gene>
    <name evidence="2" type="ORF">Ga0080559_TMP3697</name>
</gene>
<dbReference type="EMBL" id="CP014796">
    <property type="protein sequence ID" value="APX24493.1"/>
    <property type="molecule type" value="Genomic_DNA"/>
</dbReference>
<dbReference type="GO" id="GO:0047423">
    <property type="term" value="F:N-methylhydantoinase (ATP-hydrolyzing) activity"/>
    <property type="evidence" value="ECO:0007669"/>
    <property type="project" value="UniProtKB-EC"/>
</dbReference>
<proteinExistence type="predicted"/>
<dbReference type="AlphaFoldDB" id="A0A1U7D8P2"/>
<protein>
    <submittedName>
        <fullName evidence="2">N-methylhydantoinase B</fullName>
        <ecNumber evidence="2">3.5.2.14</ecNumber>
    </submittedName>
</protein>
<dbReference type="InterPro" id="IPR003692">
    <property type="entry name" value="Hydantoinase_B"/>
</dbReference>
<dbReference type="InterPro" id="IPR045079">
    <property type="entry name" value="Oxoprolinase-like"/>
</dbReference>
<feature type="domain" description="Hydantoinase B/oxoprolinase" evidence="1">
    <location>
        <begin position="9"/>
        <end position="530"/>
    </location>
</feature>
<evidence type="ECO:0000313" key="2">
    <source>
        <dbReference type="EMBL" id="APX24493.1"/>
    </source>
</evidence>
<name>A0A1U7D8P2_9RHOB</name>
<dbReference type="GO" id="GO:0017168">
    <property type="term" value="F:5-oxoprolinase (ATP-hydrolyzing) activity"/>
    <property type="evidence" value="ECO:0007669"/>
    <property type="project" value="TreeGrafter"/>
</dbReference>
<dbReference type="Proteomes" id="UP000186559">
    <property type="component" value="Chromosome"/>
</dbReference>
<keyword evidence="3" id="KW-1185">Reference proteome</keyword>
<accession>A0A1U7D8P2</accession>
<dbReference type="STRING" id="1229727.Ga0080559_TMP3697"/>
<dbReference type="Pfam" id="PF02538">
    <property type="entry name" value="Hydantoinase_B"/>
    <property type="match status" value="1"/>
</dbReference>
<evidence type="ECO:0000259" key="1">
    <source>
        <dbReference type="Pfam" id="PF02538"/>
    </source>
</evidence>
<dbReference type="GO" id="GO:0006749">
    <property type="term" value="P:glutathione metabolic process"/>
    <property type="evidence" value="ECO:0007669"/>
    <property type="project" value="TreeGrafter"/>
</dbReference>
<reference evidence="2 3" key="1">
    <citation type="submission" date="2016-03" db="EMBL/GenBank/DDBJ databases">
        <title>Deep-sea bacteria in the southern Pacific.</title>
        <authorList>
            <person name="Tang K."/>
        </authorList>
    </citation>
    <scope>NUCLEOTIDE SEQUENCE [LARGE SCALE GENOMIC DNA]</scope>
    <source>
        <strain evidence="2 3">JLT2016</strain>
    </source>
</reference>
<dbReference type="KEGG" id="tpro:Ga0080559_TMP3697"/>
<organism evidence="2 3">
    <name type="scientific">Salipiger profundus</name>
    <dbReference type="NCBI Taxonomy" id="1229727"/>
    <lineage>
        <taxon>Bacteria</taxon>
        <taxon>Pseudomonadati</taxon>
        <taxon>Pseudomonadota</taxon>
        <taxon>Alphaproteobacteria</taxon>
        <taxon>Rhodobacterales</taxon>
        <taxon>Roseobacteraceae</taxon>
        <taxon>Salipiger</taxon>
    </lineage>
</organism>
<dbReference type="GO" id="GO:0005829">
    <property type="term" value="C:cytosol"/>
    <property type="evidence" value="ECO:0007669"/>
    <property type="project" value="TreeGrafter"/>
</dbReference>
<evidence type="ECO:0000313" key="3">
    <source>
        <dbReference type="Proteomes" id="UP000186559"/>
    </source>
</evidence>
<keyword evidence="2" id="KW-0378">Hydrolase</keyword>
<sequence length="536" mass="56783">MPSTAPLSPIRLELLQNALASVTDEMFAALTRTAFSGNIKERQDHSTAIIDTAGNLIAQASQSLPIHLSGLIGLVGAIRAAHPLETIRPGDMFIANDPHEGGGSHLPDINTAEPVFFGGELVCFVCTIAHHSDIGGARAGSMASGLTEIWQEGIRIPLVKLYSEGRRIDDIWNLILLNMRMREERLGDFNAQFAASRLGLRRMEELARSTPAATLLSAFDGILKGTEQRMRTALSQIPDGTYSFTDVMDGDGIEVFDIPIAVRITVAGDQIEMDFEGTGDQVPGNINLVFNGLQSTVSFALKVLLDPRAPNNSGLLRPVTVKAPEGSIVNAVAPASVAHRVQTGMRVVDAIFGALAPVLPEAVTAASNGSNTSAMFHGHDPRTGREYVYFETLGGGSGARLTRDGKDGVQAGLTNTSNLPVEAIELEFPLLVEGYNLIEGSGGAGRTRGGQGIARAIRPLGHSCEFSGSGERFRVAPWGLESGAPGRPGRFLLVDGATGETEQLPEKISRVTVRPDSVLIIETPGGGGWGGEEEGR</sequence>
<dbReference type="EC" id="3.5.2.14" evidence="2"/>
<dbReference type="PANTHER" id="PTHR11365:SF23">
    <property type="entry name" value="HYPOTHETICAL 5-OXOPROLINASE (EUROFUNG)-RELATED"/>
    <property type="match status" value="1"/>
</dbReference>
<dbReference type="PANTHER" id="PTHR11365">
    <property type="entry name" value="5-OXOPROLINASE RELATED"/>
    <property type="match status" value="1"/>
</dbReference>